<dbReference type="Proteomes" id="UP000235347">
    <property type="component" value="Unassembled WGS sequence"/>
</dbReference>
<dbReference type="InterPro" id="IPR029068">
    <property type="entry name" value="Glyas_Bleomycin-R_OHBP_Dase"/>
</dbReference>
<protein>
    <submittedName>
        <fullName evidence="2">Glyoxalase</fullName>
    </submittedName>
</protein>
<organism evidence="2 3">
    <name type="scientific">Trinickia soli</name>
    <dbReference type="NCBI Taxonomy" id="380675"/>
    <lineage>
        <taxon>Bacteria</taxon>
        <taxon>Pseudomonadati</taxon>
        <taxon>Pseudomonadota</taxon>
        <taxon>Betaproteobacteria</taxon>
        <taxon>Burkholderiales</taxon>
        <taxon>Burkholderiaceae</taxon>
        <taxon>Trinickia</taxon>
    </lineage>
</organism>
<comment type="caution">
    <text evidence="2">The sequence shown here is derived from an EMBL/GenBank/DDBJ whole genome shotgun (WGS) entry which is preliminary data.</text>
</comment>
<dbReference type="RefSeq" id="WP_102610873.1">
    <property type="nucleotide sequence ID" value="NZ_CADIKD010000009.1"/>
</dbReference>
<dbReference type="InterPro" id="IPR025870">
    <property type="entry name" value="Glyoxalase-like_dom"/>
</dbReference>
<gene>
    <name evidence="2" type="ORF">C0Z19_16280</name>
</gene>
<dbReference type="AlphaFoldDB" id="A0A2N7W0D9"/>
<reference evidence="2 3" key="1">
    <citation type="submission" date="2018-01" db="EMBL/GenBank/DDBJ databases">
        <title>Whole genome analyses suggest that Burkholderia sensu lato contains two further novel genera in the rhizoxinica-symbiotica group Mycetohabitans gen. nov., and Trinickia gen. nov.: implications for the evolution of diazotrophy and nodulation in the Burkholderiaceae.</title>
        <authorList>
            <person name="Estrada-de los Santos P."/>
            <person name="Palmer M."/>
            <person name="Chavez-Ramirez B."/>
            <person name="Beukes C."/>
            <person name="Steenkamp E.T."/>
            <person name="Hirsch A.M."/>
            <person name="Manyaka P."/>
            <person name="Maluk M."/>
            <person name="Lafos M."/>
            <person name="Crook M."/>
            <person name="Gross E."/>
            <person name="Simon M.F."/>
            <person name="Bueno dos Reis Junior F."/>
            <person name="Poole P.S."/>
            <person name="Venter S.N."/>
            <person name="James E.K."/>
        </authorList>
    </citation>
    <scope>NUCLEOTIDE SEQUENCE [LARGE SCALE GENOMIC DNA]</scope>
    <source>
        <strain evidence="2 3">GP25-8</strain>
    </source>
</reference>
<evidence type="ECO:0000313" key="3">
    <source>
        <dbReference type="Proteomes" id="UP000235347"/>
    </source>
</evidence>
<keyword evidence="3" id="KW-1185">Reference proteome</keyword>
<evidence type="ECO:0000313" key="2">
    <source>
        <dbReference type="EMBL" id="PMS22841.1"/>
    </source>
</evidence>
<dbReference type="EMBL" id="PNYB01000013">
    <property type="protein sequence ID" value="PMS22841.1"/>
    <property type="molecule type" value="Genomic_DNA"/>
</dbReference>
<dbReference type="Gene3D" id="3.10.180.10">
    <property type="entry name" value="2,3-Dihydroxybiphenyl 1,2-Dioxygenase, domain 1"/>
    <property type="match status" value="1"/>
</dbReference>
<feature type="domain" description="Glyoxalase-like" evidence="1">
    <location>
        <begin position="9"/>
        <end position="204"/>
    </location>
</feature>
<accession>A0A2N7W0D9</accession>
<proteinExistence type="predicted"/>
<name>A0A2N7W0D9_9BURK</name>
<sequence length="239" mass="25920">MNHAFALELDHLVVAARTLEEGSRFIADTLGVEPVEGGAHVAMGTHNRLLGLWGGAYLEVIAIDPQAGSERAGTDGTLARARPRWFSLDDPAMQERLARGPYLAHWAARVPRPKDLGRWQTQYPSRIPSVIRMARGELTWRLTVPDDGAFPSWDGAGQGILPTLIQWDTAAHPSSRLPATGLAVKRLLARHPRADAVRAQLEWLGAAHLVEFDDTADAQDSGPALVAEIETPSGVRTLA</sequence>
<dbReference type="Pfam" id="PF13468">
    <property type="entry name" value="Glyoxalase_3"/>
    <property type="match status" value="1"/>
</dbReference>
<evidence type="ECO:0000259" key="1">
    <source>
        <dbReference type="Pfam" id="PF13468"/>
    </source>
</evidence>